<dbReference type="Pfam" id="PF13308">
    <property type="entry name" value="YARHG"/>
    <property type="match status" value="1"/>
</dbReference>
<keyword evidence="1" id="KW-0732">Signal</keyword>
<dbReference type="SMART" id="SM01324">
    <property type="entry name" value="YARHG"/>
    <property type="match status" value="1"/>
</dbReference>
<dbReference type="InterPro" id="IPR025582">
    <property type="entry name" value="YARHG_dom"/>
</dbReference>
<protein>
    <submittedName>
        <fullName evidence="3">YARHG domain-containing protein</fullName>
    </submittedName>
</protein>
<feature type="chain" id="PRO_5019041627" evidence="1">
    <location>
        <begin position="21"/>
        <end position="362"/>
    </location>
</feature>
<accession>A0A432LJ16</accession>
<evidence type="ECO:0000256" key="1">
    <source>
        <dbReference type="SAM" id="SignalP"/>
    </source>
</evidence>
<proteinExistence type="predicted"/>
<feature type="signal peptide" evidence="1">
    <location>
        <begin position="1"/>
        <end position="20"/>
    </location>
</feature>
<dbReference type="Proteomes" id="UP000278983">
    <property type="component" value="Unassembled WGS sequence"/>
</dbReference>
<reference evidence="3 4" key="1">
    <citation type="submission" date="2018-12" db="EMBL/GenBank/DDBJ databases">
        <title>Genome sequencing of Prevotella sp. KCOM 3155 (= JS262).</title>
        <authorList>
            <person name="Kook J.-K."/>
            <person name="Park S.-N."/>
            <person name="Lim Y.K."/>
        </authorList>
    </citation>
    <scope>NUCLEOTIDE SEQUENCE [LARGE SCALE GENOMIC DNA]</scope>
    <source>
        <strain evidence="3 4">KCOM 3155</strain>
    </source>
</reference>
<comment type="caution">
    <text evidence="3">The sequence shown here is derived from an EMBL/GenBank/DDBJ whole genome shotgun (WGS) entry which is preliminary data.</text>
</comment>
<keyword evidence="4" id="KW-1185">Reference proteome</keyword>
<dbReference type="InterPro" id="IPR038434">
    <property type="entry name" value="YARHG_sf"/>
</dbReference>
<dbReference type="Gene3D" id="1.20.58.1690">
    <property type="match status" value="1"/>
</dbReference>
<dbReference type="EMBL" id="RYYU01000001">
    <property type="protein sequence ID" value="RUL59115.1"/>
    <property type="molecule type" value="Genomic_DNA"/>
</dbReference>
<organism evidence="3 4">
    <name type="scientific">Prevotella koreensis</name>
    <dbReference type="NCBI Taxonomy" id="2490854"/>
    <lineage>
        <taxon>Bacteria</taxon>
        <taxon>Pseudomonadati</taxon>
        <taxon>Bacteroidota</taxon>
        <taxon>Bacteroidia</taxon>
        <taxon>Bacteroidales</taxon>
        <taxon>Prevotellaceae</taxon>
        <taxon>Prevotella</taxon>
    </lineage>
</organism>
<evidence type="ECO:0000259" key="2">
    <source>
        <dbReference type="SMART" id="SM01324"/>
    </source>
</evidence>
<evidence type="ECO:0000313" key="4">
    <source>
        <dbReference type="Proteomes" id="UP000278983"/>
    </source>
</evidence>
<dbReference type="AlphaFoldDB" id="A0A432LJ16"/>
<gene>
    <name evidence="3" type="ORF">EHV08_04615</name>
</gene>
<sequence length="362" mass="41754">MYMKKIIVFLLVLMQLSCVAQDFSNQDDSYWTDGMTFFVLNPHSNKKDFYVGSGGTLHEGGVLFGLQGKDGKYILVETDNGEPKGSQMYQYGQYLLYEAKNVKVELKTISDKRYLLFYSGKELVTVFHEEKGKPFSEKSTGLYALEKRIVQKILLAGEYIDSKGDLVTFSAKGQDVYGLNKGGSAYKIMEMYDMPDRLIKLSDGTIYEIEHDDDGLTLTRMKKRRDDSGDFEPTEYKVKLYHVLPNQMKGTAGKTSRFDFASNEMLYIDWLGNFTNNELRLMRNEIYARHGYRFSTPDMQEYFSACPWYSPRDNNDAAVAELSEIEKINVQQIKRAEKQKIMNGQQPVKTFLSKNYLRPIYV</sequence>
<name>A0A432LJ16_9BACT</name>
<feature type="domain" description="YARHG" evidence="2">
    <location>
        <begin position="256"/>
        <end position="338"/>
    </location>
</feature>
<evidence type="ECO:0000313" key="3">
    <source>
        <dbReference type="EMBL" id="RUL59115.1"/>
    </source>
</evidence>